<feature type="signal peptide" evidence="2">
    <location>
        <begin position="1"/>
        <end position="19"/>
    </location>
</feature>
<dbReference type="Proteomes" id="UP000018849">
    <property type="component" value="Unassembled WGS sequence"/>
</dbReference>
<name>A0A656JI78_PSESF</name>
<dbReference type="EMBL" id="AOKF01004032">
    <property type="protein sequence ID" value="EPN26948.1"/>
    <property type="molecule type" value="Genomic_DNA"/>
</dbReference>
<dbReference type="AlphaFoldDB" id="A0A656JI78"/>
<organism evidence="3 4">
    <name type="scientific">Pseudomonas syringae pv. actinidiae ICMP 19096</name>
    <dbReference type="NCBI Taxonomy" id="1194405"/>
    <lineage>
        <taxon>Bacteria</taxon>
        <taxon>Pseudomonadati</taxon>
        <taxon>Pseudomonadota</taxon>
        <taxon>Gammaproteobacteria</taxon>
        <taxon>Pseudomonadales</taxon>
        <taxon>Pseudomonadaceae</taxon>
        <taxon>Pseudomonas</taxon>
        <taxon>Pseudomonas syringae</taxon>
    </lineage>
</organism>
<comment type="caution">
    <text evidence="3">The sequence shown here is derived from an EMBL/GenBank/DDBJ whole genome shotgun (WGS) entry which is preliminary data.</text>
</comment>
<proteinExistence type="predicted"/>
<dbReference type="PROSITE" id="PS51257">
    <property type="entry name" value="PROKAR_LIPOPROTEIN"/>
    <property type="match status" value="1"/>
</dbReference>
<protein>
    <recommendedName>
        <fullName evidence="5">Lipoprotein</fullName>
    </recommendedName>
</protein>
<reference evidence="3 4" key="1">
    <citation type="journal article" date="2013" name="PLoS Pathog.">
        <title>Genomic analysis of the Kiwifruit pathogen Pseudomonas syringae pv. actinidiae provides insight into the origins of an emergent plant disease.</title>
        <authorList>
            <person name="McCann H.C."/>
            <person name="Rikkerink E.H."/>
            <person name="Bertels F."/>
            <person name="Fiers M."/>
            <person name="Lu A."/>
            <person name="Rees-George J."/>
            <person name="Andersen M.T."/>
            <person name="Gleave A.P."/>
            <person name="Haubold B."/>
            <person name="Wohlers M.W."/>
            <person name="Guttman D.S."/>
            <person name="Wang P.W."/>
            <person name="Straub C."/>
            <person name="Vanneste J.L."/>
            <person name="Rainey P.B."/>
            <person name="Templeton M.D."/>
        </authorList>
    </citation>
    <scope>NUCLEOTIDE SEQUENCE [LARGE SCALE GENOMIC DNA]</scope>
    <source>
        <strain evidence="3 4">ICMP 19096</strain>
    </source>
</reference>
<evidence type="ECO:0000313" key="3">
    <source>
        <dbReference type="EMBL" id="EPN26948.1"/>
    </source>
</evidence>
<gene>
    <name evidence="3" type="ORF">A245_47250</name>
</gene>
<evidence type="ECO:0000313" key="4">
    <source>
        <dbReference type="Proteomes" id="UP000018849"/>
    </source>
</evidence>
<sequence>MRIALIMLAVALAGCASKAPPKLGEAAQARLDRPMPASEEQRVWECAGTTDTIKGLAVILRMQGHPIDWDGEIWSVAERARRLGCTQAEMDAPDQGRWSSKGSSHKAN</sequence>
<feature type="region of interest" description="Disordered" evidence="1">
    <location>
        <begin position="88"/>
        <end position="108"/>
    </location>
</feature>
<keyword evidence="2" id="KW-0732">Signal</keyword>
<feature type="chain" id="PRO_5024883488" description="Lipoprotein" evidence="2">
    <location>
        <begin position="20"/>
        <end position="108"/>
    </location>
</feature>
<evidence type="ECO:0000256" key="2">
    <source>
        <dbReference type="SAM" id="SignalP"/>
    </source>
</evidence>
<evidence type="ECO:0008006" key="5">
    <source>
        <dbReference type="Google" id="ProtNLM"/>
    </source>
</evidence>
<accession>A0A656JI78</accession>
<evidence type="ECO:0000256" key="1">
    <source>
        <dbReference type="SAM" id="MobiDB-lite"/>
    </source>
</evidence>